<dbReference type="GO" id="GO:0006508">
    <property type="term" value="P:proteolysis"/>
    <property type="evidence" value="ECO:0007669"/>
    <property type="project" value="UniProtKB-KW"/>
</dbReference>
<dbReference type="InterPro" id="IPR001478">
    <property type="entry name" value="PDZ"/>
</dbReference>
<dbReference type="CDD" id="cd06782">
    <property type="entry name" value="cpPDZ_CPP-like"/>
    <property type="match status" value="1"/>
</dbReference>
<dbReference type="SMART" id="SM00228">
    <property type="entry name" value="PDZ"/>
    <property type="match status" value="1"/>
</dbReference>
<dbReference type="InterPro" id="IPR041489">
    <property type="entry name" value="PDZ_6"/>
</dbReference>
<evidence type="ECO:0000313" key="8">
    <source>
        <dbReference type="EMBL" id="GCA67920.1"/>
    </source>
</evidence>
<dbReference type="GO" id="GO:0007165">
    <property type="term" value="P:signal transduction"/>
    <property type="evidence" value="ECO:0007669"/>
    <property type="project" value="TreeGrafter"/>
</dbReference>
<keyword evidence="3 5" id="KW-0378">Hydrolase</keyword>
<evidence type="ECO:0000256" key="4">
    <source>
        <dbReference type="ARBA" id="ARBA00022825"/>
    </source>
</evidence>
<dbReference type="Proteomes" id="UP000265643">
    <property type="component" value="Unassembled WGS sequence"/>
</dbReference>
<dbReference type="Gene3D" id="3.30.750.44">
    <property type="match status" value="1"/>
</dbReference>
<dbReference type="AlphaFoldDB" id="A0A391P3W3"/>
<dbReference type="SUPFAM" id="SSF52096">
    <property type="entry name" value="ClpP/crotonase"/>
    <property type="match status" value="1"/>
</dbReference>
<dbReference type="GO" id="GO:0030288">
    <property type="term" value="C:outer membrane-bounded periplasmic space"/>
    <property type="evidence" value="ECO:0007669"/>
    <property type="project" value="TreeGrafter"/>
</dbReference>
<dbReference type="PANTHER" id="PTHR32060:SF30">
    <property type="entry name" value="CARBOXY-TERMINAL PROCESSING PROTEASE CTPA"/>
    <property type="match status" value="1"/>
</dbReference>
<dbReference type="Pfam" id="PF17820">
    <property type="entry name" value="PDZ_6"/>
    <property type="match status" value="1"/>
</dbReference>
<keyword evidence="6" id="KW-0812">Transmembrane</keyword>
<dbReference type="NCBIfam" id="TIGR00225">
    <property type="entry name" value="prc"/>
    <property type="match status" value="1"/>
</dbReference>
<feature type="transmembrane region" description="Helical" evidence="6">
    <location>
        <begin position="25"/>
        <end position="46"/>
    </location>
</feature>
<evidence type="ECO:0000256" key="3">
    <source>
        <dbReference type="ARBA" id="ARBA00022801"/>
    </source>
</evidence>
<dbReference type="PROSITE" id="PS50106">
    <property type="entry name" value="PDZ"/>
    <property type="match status" value="1"/>
</dbReference>
<evidence type="ECO:0000313" key="9">
    <source>
        <dbReference type="Proteomes" id="UP000265643"/>
    </source>
</evidence>
<dbReference type="InterPro" id="IPR036034">
    <property type="entry name" value="PDZ_sf"/>
</dbReference>
<dbReference type="Gene3D" id="3.90.226.10">
    <property type="entry name" value="2-enoyl-CoA Hydratase, Chain A, domain 1"/>
    <property type="match status" value="1"/>
</dbReference>
<keyword evidence="4 5" id="KW-0720">Serine protease</keyword>
<proteinExistence type="inferred from homology"/>
<reference evidence="9" key="1">
    <citation type="submission" date="2018-09" db="EMBL/GenBank/DDBJ databases">
        <title>Draft Genome Sequence of Mediterraneibacter sp. KCTC 15684.</title>
        <authorList>
            <person name="Kim J.S."/>
            <person name="Han K.I."/>
            <person name="Suh M.K."/>
            <person name="Lee K.C."/>
            <person name="Eom M.K."/>
            <person name="Lee J.H."/>
            <person name="Park S.H."/>
            <person name="Kang S.W."/>
            <person name="Park J.E."/>
            <person name="Oh B.S."/>
            <person name="Yu S.Y."/>
            <person name="Choi S.H."/>
            <person name="Lee D.H."/>
            <person name="Yoon H."/>
            <person name="Kim B."/>
            <person name="Yang S.J."/>
            <person name="Lee J.S."/>
        </authorList>
    </citation>
    <scope>NUCLEOTIDE SEQUENCE [LARGE SCALE GENOMIC DNA]</scope>
    <source>
        <strain evidence="9">KCTC 15684</strain>
    </source>
</reference>
<comment type="similarity">
    <text evidence="1 5">Belongs to the peptidase S41A family.</text>
</comment>
<evidence type="ECO:0000256" key="6">
    <source>
        <dbReference type="SAM" id="Phobius"/>
    </source>
</evidence>
<dbReference type="RefSeq" id="WP_119298540.1">
    <property type="nucleotide sequence ID" value="NZ_BHGK01000001.1"/>
</dbReference>
<evidence type="ECO:0000259" key="7">
    <source>
        <dbReference type="PROSITE" id="PS50106"/>
    </source>
</evidence>
<dbReference type="SUPFAM" id="SSF50156">
    <property type="entry name" value="PDZ domain-like"/>
    <property type="match status" value="1"/>
</dbReference>
<sequence length="416" mass="45900">MEQNGYQYSENLPPKKEDGHKFIKGALLGALLVCLVIAAGTALGFVKIGPKVQGVSSVAGGEQVVDDATETKLELIQALIDRYYLHDIDKDAQKEYLYLGYVAGLGDQYSTYYDEEETKQLMEDTEGTFSGIGATMTLEESTGLVEVVNVYPDSPAEKGGLKDGDKIYQVDGEDIAGQDLSEVVAKIKGEKGTDVSLSVYRGDDMEEKELTFTRDTIEKATVEYEMKENHVGYLKITEFDDVTYDQYVNAMDDLENQGMERLIIDLRSNPGGNVSTVCDILKTLLPKGMIVYTEDKNGEKTEYKNDEDHTFDKPLVVMVNGNSASASEIFTGAVQDYGLATIVGTQTYGKGVVQQLIDLQDGTCLKLTVSQYYTPKGRSINGVGIEPDEIVEYEENKEDPNADNQLDRAMEIVQQK</sequence>
<comment type="caution">
    <text evidence="8">The sequence shown here is derived from an EMBL/GenBank/DDBJ whole genome shotgun (WGS) entry which is preliminary data.</text>
</comment>
<accession>A0A391P3W3</accession>
<dbReference type="Gene3D" id="2.30.42.10">
    <property type="match status" value="1"/>
</dbReference>
<dbReference type="InterPro" id="IPR029045">
    <property type="entry name" value="ClpP/crotonase-like_dom_sf"/>
</dbReference>
<dbReference type="SMART" id="SM00245">
    <property type="entry name" value="TSPc"/>
    <property type="match status" value="1"/>
</dbReference>
<dbReference type="PANTHER" id="PTHR32060">
    <property type="entry name" value="TAIL-SPECIFIC PROTEASE"/>
    <property type="match status" value="1"/>
</dbReference>
<keyword evidence="2 5" id="KW-0645">Protease</keyword>
<dbReference type="InterPro" id="IPR005151">
    <property type="entry name" value="Tail-specific_protease"/>
</dbReference>
<evidence type="ECO:0000256" key="5">
    <source>
        <dbReference type="RuleBase" id="RU004404"/>
    </source>
</evidence>
<dbReference type="CDD" id="cd07560">
    <property type="entry name" value="Peptidase_S41_CPP"/>
    <property type="match status" value="1"/>
</dbReference>
<keyword evidence="6" id="KW-0472">Membrane</keyword>
<dbReference type="InterPro" id="IPR004447">
    <property type="entry name" value="Peptidase_S41A"/>
</dbReference>
<organism evidence="8 9">
    <name type="scientific">Mediterraneibacter butyricigenes</name>
    <dbReference type="NCBI Taxonomy" id="2316025"/>
    <lineage>
        <taxon>Bacteria</taxon>
        <taxon>Bacillati</taxon>
        <taxon>Bacillota</taxon>
        <taxon>Clostridia</taxon>
        <taxon>Lachnospirales</taxon>
        <taxon>Lachnospiraceae</taxon>
        <taxon>Mediterraneibacter</taxon>
    </lineage>
</organism>
<protein>
    <submittedName>
        <fullName evidence="8">Peptidase S41</fullName>
    </submittedName>
</protein>
<feature type="domain" description="PDZ" evidence="7">
    <location>
        <begin position="118"/>
        <end position="188"/>
    </location>
</feature>
<gene>
    <name evidence="8" type="ORF">KGMB01110_23560</name>
</gene>
<dbReference type="EMBL" id="BHGK01000001">
    <property type="protein sequence ID" value="GCA67920.1"/>
    <property type="molecule type" value="Genomic_DNA"/>
</dbReference>
<dbReference type="GO" id="GO:0004175">
    <property type="term" value="F:endopeptidase activity"/>
    <property type="evidence" value="ECO:0007669"/>
    <property type="project" value="TreeGrafter"/>
</dbReference>
<name>A0A391P3W3_9FIRM</name>
<evidence type="ECO:0000256" key="2">
    <source>
        <dbReference type="ARBA" id="ARBA00022670"/>
    </source>
</evidence>
<dbReference type="Pfam" id="PF03572">
    <property type="entry name" value="Peptidase_S41"/>
    <property type="match status" value="1"/>
</dbReference>
<keyword evidence="9" id="KW-1185">Reference proteome</keyword>
<evidence type="ECO:0000256" key="1">
    <source>
        <dbReference type="ARBA" id="ARBA00009179"/>
    </source>
</evidence>
<dbReference type="GO" id="GO:0008236">
    <property type="term" value="F:serine-type peptidase activity"/>
    <property type="evidence" value="ECO:0007669"/>
    <property type="project" value="UniProtKB-KW"/>
</dbReference>
<keyword evidence="6" id="KW-1133">Transmembrane helix</keyword>